<keyword evidence="6" id="KW-0863">Zinc-finger</keyword>
<reference evidence="11" key="1">
    <citation type="journal article" date="2020" name="BMC Genomics">
        <title>Correction to: Identification and distribution of gene clusters required for synthesis of sphingolipid metabolism inhibitors in diverse species of the filamentous fungus Fusarium.</title>
        <authorList>
            <person name="Kim H.S."/>
            <person name="Lohmar J.M."/>
            <person name="Busman M."/>
            <person name="Brown D.W."/>
            <person name="Naumann T.A."/>
            <person name="Divon H.H."/>
            <person name="Lysoe E."/>
            <person name="Uhlig S."/>
            <person name="Proctor R.H."/>
        </authorList>
    </citation>
    <scope>NUCLEOTIDE SEQUENCE</scope>
    <source>
        <strain evidence="11">NRRL 22465</strain>
    </source>
</reference>
<keyword evidence="12" id="KW-1185">Reference proteome</keyword>
<evidence type="ECO:0000259" key="10">
    <source>
        <dbReference type="PROSITE" id="PS51873"/>
    </source>
</evidence>
<evidence type="ECO:0000256" key="6">
    <source>
        <dbReference type="ARBA" id="ARBA00022771"/>
    </source>
</evidence>
<evidence type="ECO:0000256" key="4">
    <source>
        <dbReference type="ARBA" id="ARBA00022723"/>
    </source>
</evidence>
<keyword evidence="8" id="KW-0862">Zinc</keyword>
<dbReference type="OrthoDB" id="1431934at2759"/>
<evidence type="ECO:0000256" key="5">
    <source>
        <dbReference type="ARBA" id="ARBA00022737"/>
    </source>
</evidence>
<dbReference type="EMBL" id="JABEYC010000333">
    <property type="protein sequence ID" value="KAF4978864.1"/>
    <property type="molecule type" value="Genomic_DNA"/>
</dbReference>
<dbReference type="GO" id="GO:0008270">
    <property type="term" value="F:zinc ion binding"/>
    <property type="evidence" value="ECO:0007669"/>
    <property type="project" value="UniProtKB-KW"/>
</dbReference>
<dbReference type="PROSITE" id="PS51873">
    <property type="entry name" value="TRIAD"/>
    <property type="match status" value="1"/>
</dbReference>
<dbReference type="Pfam" id="PF01485">
    <property type="entry name" value="IBR"/>
    <property type="match status" value="1"/>
</dbReference>
<organism evidence="11 12">
    <name type="scientific">Fusarium zealandicum</name>
    <dbReference type="NCBI Taxonomy" id="1053134"/>
    <lineage>
        <taxon>Eukaryota</taxon>
        <taxon>Fungi</taxon>
        <taxon>Dikarya</taxon>
        <taxon>Ascomycota</taxon>
        <taxon>Pezizomycotina</taxon>
        <taxon>Sordariomycetes</taxon>
        <taxon>Hypocreomycetidae</taxon>
        <taxon>Hypocreales</taxon>
        <taxon>Nectriaceae</taxon>
        <taxon>Fusarium</taxon>
        <taxon>Fusarium staphyleae species complex</taxon>
    </lineage>
</organism>
<dbReference type="InterPro" id="IPR044066">
    <property type="entry name" value="TRIAD_supradom"/>
</dbReference>
<protein>
    <recommendedName>
        <fullName evidence="2">RBR-type E3 ubiquitin transferase</fullName>
        <ecNumber evidence="2">2.3.2.31</ecNumber>
    </recommendedName>
</protein>
<dbReference type="CDD" id="cd20335">
    <property type="entry name" value="BRcat_RBR"/>
    <property type="match status" value="1"/>
</dbReference>
<keyword evidence="5" id="KW-0677">Repeat</keyword>
<comment type="caution">
    <text evidence="11">The sequence shown here is derived from an EMBL/GenBank/DDBJ whole genome shotgun (WGS) entry which is preliminary data.</text>
</comment>
<name>A0A8H4ULY0_9HYPO</name>
<dbReference type="Gene3D" id="3.30.40.10">
    <property type="entry name" value="Zinc/RING finger domain, C3HC4 (zinc finger)"/>
    <property type="match status" value="1"/>
</dbReference>
<feature type="coiled-coil region" evidence="9">
    <location>
        <begin position="229"/>
        <end position="275"/>
    </location>
</feature>
<accession>A0A8H4ULY0</accession>
<keyword evidence="4" id="KW-0479">Metal-binding</keyword>
<dbReference type="SUPFAM" id="SSF57850">
    <property type="entry name" value="RING/U-box"/>
    <property type="match status" value="3"/>
</dbReference>
<reference evidence="11" key="2">
    <citation type="submission" date="2020-05" db="EMBL/GenBank/DDBJ databases">
        <authorList>
            <person name="Kim H.-S."/>
            <person name="Proctor R.H."/>
            <person name="Brown D.W."/>
        </authorList>
    </citation>
    <scope>NUCLEOTIDE SEQUENCE</scope>
    <source>
        <strain evidence="11">NRRL 22465</strain>
    </source>
</reference>
<dbReference type="SMART" id="SM00647">
    <property type="entry name" value="IBR"/>
    <property type="match status" value="2"/>
</dbReference>
<gene>
    <name evidence="11" type="ORF">FZEAL_4824</name>
</gene>
<feature type="coiled-coil region" evidence="9">
    <location>
        <begin position="79"/>
        <end position="172"/>
    </location>
</feature>
<feature type="domain" description="RING-type" evidence="10">
    <location>
        <begin position="475"/>
        <end position="730"/>
    </location>
</feature>
<dbReference type="PANTHER" id="PTHR11685">
    <property type="entry name" value="RBR FAMILY RING FINGER AND IBR DOMAIN-CONTAINING"/>
    <property type="match status" value="1"/>
</dbReference>
<evidence type="ECO:0000313" key="12">
    <source>
        <dbReference type="Proteomes" id="UP000635477"/>
    </source>
</evidence>
<evidence type="ECO:0000256" key="7">
    <source>
        <dbReference type="ARBA" id="ARBA00022786"/>
    </source>
</evidence>
<sequence length="752" mass="87527">MSKLKRSISELLGIKKKRPVAYGSLDPLPENDDSSFTIPGVYDRQQDEYEDNFHEAVLVSLRERTRTLEQERNAQTTRARHLEVQLRAKEDEIRRTRADRANIEEANIRTSQMETMINDLKKQQGITEKQRAAQVAELEQKLQEYRVHCVELESTQRQLQERADALNKEEQALQGPDNPDSTLHQDKMRLGERVKSLEALLAHDRALRQAGNEAYADLQKSQVVFNKDNSELTEELASVYQKVEDVREDCHRHLIQRLEEQQQQHNIEREEAFTVLGSNLTPRMVLIHKMVSEEYQSTPVPDDGPNTTQFLQSGSPAMLRNHLLDIQLTADQARLLADSDATDDLTLRFCDLCQRVKFARKPDANPRLGVNEFARPSPPCCSKYDRTLTFRAALKNLQPQPSNESLLLAFRLHYQLFFGYRMHSMFHPMFANTKPDDTGRIPAFQAGRIRNISVDHNGSSIRIPLFMRFLCWEKTPRECSVCTEKLFEVKYGSIDEWLDSCVGFHGEWMWKILQFPVKLGQRCNHEIDFCTGCLEKHLKTQLEQYGRSRCDQLACPSHGCGRLLTYDEIRLYAKPTTFEVYDRYLNLNTLTRYPNFRWCLRQGCSSGQLYDEGEDNEQLDPHFRCEECAFEMCYYHSMPWHKGQTCEQFDSMRQHGDPEFQQTRDWIARNTKPCPYCRENIEKGESCFHMTCSSCHFEFCWECLADWRRIAPHPGVHNDNAHRNGCGFRTNELTPTQISGTSLQGAMRQLRR</sequence>
<evidence type="ECO:0000256" key="3">
    <source>
        <dbReference type="ARBA" id="ARBA00022679"/>
    </source>
</evidence>
<dbReference type="Proteomes" id="UP000635477">
    <property type="component" value="Unassembled WGS sequence"/>
</dbReference>
<evidence type="ECO:0000256" key="1">
    <source>
        <dbReference type="ARBA" id="ARBA00001798"/>
    </source>
</evidence>
<keyword evidence="3" id="KW-0808">Transferase</keyword>
<evidence type="ECO:0000256" key="2">
    <source>
        <dbReference type="ARBA" id="ARBA00012251"/>
    </source>
</evidence>
<dbReference type="EC" id="2.3.2.31" evidence="2"/>
<dbReference type="InterPro" id="IPR013083">
    <property type="entry name" value="Znf_RING/FYVE/PHD"/>
</dbReference>
<dbReference type="InterPro" id="IPR002867">
    <property type="entry name" value="IBR_dom"/>
</dbReference>
<keyword evidence="9" id="KW-0175">Coiled coil</keyword>
<dbReference type="Pfam" id="PF22191">
    <property type="entry name" value="IBR_1"/>
    <property type="match status" value="1"/>
</dbReference>
<evidence type="ECO:0000256" key="9">
    <source>
        <dbReference type="SAM" id="Coils"/>
    </source>
</evidence>
<dbReference type="Gene3D" id="1.20.120.1750">
    <property type="match status" value="1"/>
</dbReference>
<evidence type="ECO:0000313" key="11">
    <source>
        <dbReference type="EMBL" id="KAF4978864.1"/>
    </source>
</evidence>
<dbReference type="AlphaFoldDB" id="A0A8H4ULY0"/>
<dbReference type="GO" id="GO:0016567">
    <property type="term" value="P:protein ubiquitination"/>
    <property type="evidence" value="ECO:0007669"/>
    <property type="project" value="InterPro"/>
</dbReference>
<dbReference type="InterPro" id="IPR031127">
    <property type="entry name" value="E3_UB_ligase_RBR"/>
</dbReference>
<keyword evidence="7" id="KW-0833">Ubl conjugation pathway</keyword>
<dbReference type="GO" id="GO:0061630">
    <property type="term" value="F:ubiquitin protein ligase activity"/>
    <property type="evidence" value="ECO:0007669"/>
    <property type="project" value="UniProtKB-EC"/>
</dbReference>
<comment type="catalytic activity">
    <reaction evidence="1">
        <text>[E2 ubiquitin-conjugating enzyme]-S-ubiquitinyl-L-cysteine + [acceptor protein]-L-lysine = [E2 ubiquitin-conjugating enzyme]-L-cysteine + [acceptor protein]-N(6)-ubiquitinyl-L-lysine.</text>
        <dbReference type="EC" id="2.3.2.31"/>
    </reaction>
</comment>
<evidence type="ECO:0000256" key="8">
    <source>
        <dbReference type="ARBA" id="ARBA00022833"/>
    </source>
</evidence>
<proteinExistence type="predicted"/>